<dbReference type="PROSITE" id="PS00606">
    <property type="entry name" value="KS3_1"/>
    <property type="match status" value="1"/>
</dbReference>
<dbReference type="GO" id="GO:0004315">
    <property type="term" value="F:3-oxoacyl-[acyl-carrier-protein] synthase activity"/>
    <property type="evidence" value="ECO:0007669"/>
    <property type="project" value="InterPro"/>
</dbReference>
<evidence type="ECO:0000256" key="3">
    <source>
        <dbReference type="ARBA" id="ARBA00022679"/>
    </source>
</evidence>
<dbReference type="Gene3D" id="3.30.70.3290">
    <property type="match status" value="1"/>
</dbReference>
<gene>
    <name evidence="7" type="ORF">CYFUS_005578</name>
</gene>
<dbReference type="SUPFAM" id="SSF55048">
    <property type="entry name" value="Probable ACP-binding domain of malonyl-CoA ACP transacylase"/>
    <property type="match status" value="1"/>
</dbReference>
<evidence type="ECO:0000313" key="8">
    <source>
        <dbReference type="Proteomes" id="UP000217257"/>
    </source>
</evidence>
<dbReference type="SUPFAM" id="SSF47336">
    <property type="entry name" value="ACP-like"/>
    <property type="match status" value="1"/>
</dbReference>
<dbReference type="InterPro" id="IPR016035">
    <property type="entry name" value="Acyl_Trfase/lysoPLipase"/>
</dbReference>
<dbReference type="SMART" id="SM00827">
    <property type="entry name" value="PKS_AT"/>
    <property type="match status" value="1"/>
</dbReference>
<dbReference type="Pfam" id="PF00109">
    <property type="entry name" value="ketoacyl-synt"/>
    <property type="match status" value="1"/>
</dbReference>
<evidence type="ECO:0000256" key="2">
    <source>
        <dbReference type="ARBA" id="ARBA00022553"/>
    </source>
</evidence>
<evidence type="ECO:0000259" key="6">
    <source>
        <dbReference type="PROSITE" id="PS52004"/>
    </source>
</evidence>
<dbReference type="PROSITE" id="PS50075">
    <property type="entry name" value="CARRIER"/>
    <property type="match status" value="1"/>
</dbReference>
<proteinExistence type="predicted"/>
<evidence type="ECO:0000313" key="7">
    <source>
        <dbReference type="EMBL" id="ATB40130.1"/>
    </source>
</evidence>
<dbReference type="CDD" id="cd00833">
    <property type="entry name" value="PKS"/>
    <property type="match status" value="1"/>
</dbReference>
<dbReference type="InterPro" id="IPR018201">
    <property type="entry name" value="Ketoacyl_synth_AS"/>
</dbReference>
<reference evidence="7 8" key="1">
    <citation type="submission" date="2017-06" db="EMBL/GenBank/DDBJ databases">
        <title>Sequencing and comparative analysis of myxobacterial genomes.</title>
        <authorList>
            <person name="Rupp O."/>
            <person name="Goesmann A."/>
            <person name="Sogaard-Andersen L."/>
        </authorList>
    </citation>
    <scope>NUCLEOTIDE SEQUENCE [LARGE SCALE GENOMIC DNA]</scope>
    <source>
        <strain evidence="7 8">DSM 52655</strain>
    </source>
</reference>
<dbReference type="Gene3D" id="3.40.47.10">
    <property type="match status" value="1"/>
</dbReference>
<dbReference type="Pfam" id="PF22621">
    <property type="entry name" value="CurL-like_PKS_C"/>
    <property type="match status" value="1"/>
</dbReference>
<dbReference type="Gene3D" id="3.30.70.250">
    <property type="entry name" value="Malonyl-CoA ACP transacylase, ACP-binding"/>
    <property type="match status" value="1"/>
</dbReference>
<dbReference type="PANTHER" id="PTHR43775">
    <property type="entry name" value="FATTY ACID SYNTHASE"/>
    <property type="match status" value="1"/>
</dbReference>
<keyword evidence="1" id="KW-0596">Phosphopantetheine</keyword>
<sequence length="997" mass="105001">MTDIAYEDNDQSRYIAVTGMAGRFPGAASVTQFWRNLCQGIESISVLDDQRDPAHPEYVPAYGVLAGAAEFDAEFFGYSPNDALILDPQHRLVLECAHEALESAGYGGSGRPMTGVFVGGSGTNYAEHVRARLDQLPFVDEWQLRQSTAVDFLSSRIAYQLGLTGPAVTVQTACSTSLVAVHVAIQSLLAGDCDMAIAGGASVIASLPRMRYTPGGIVAPDGHCRTFDAASAGTVSASAVGLVVLRPLADALADGDHIHAVIRGSAINNDGRGKIGFTAPSVSGQVEVVRAAHAAAGVHADEIGYVEAHGTATALGDPIEVAALTKAFGAGSGSRDRCWIGSVKTNIGHADAAAGVVGLIKTVLAVEHGVLPPSLHFERPNPAIDFASSPFEVNTRLREWGTPGHPRIGGVNALGVGGTNAHAVVAQAPTAPEVSAGRSHQLLVLSARTPGGVETAARQLADHLMAHPDVNLADVAWTLQTGRAAYPHRRFVVAADPSEAVAALRAGSLEGNIAKSASPAPVFMFPGQGGQHVGMAASLYSQEPVFRRGLDQISELAGPSLGLDLRDVLFPQGDRQRELAGQRLDTIAVSQPAVFAVQYAMAQLLMSWRLRPSAVVGHSLGAYAAACVAGVFSPADAVKLVVERGRLLGLVPAGGMAAVRLPEAELTPLLPAGLSVGAINGPRQCTVTGPVDLVTRFVRELTERAIEARVLKIATAGHSSLVEPILDRFAETVAGLHLHRPELPMLSDTTGTWADPDRLRTVDYWVAHLRQPIRFGEALSTLLAEENRVLVDVGPGRTLQSLTRQHPDFEDRHVAVHMLPHPVDAISDLGTALAAMGKLWAGGTSVDLTALHAGERRRRTPLPTYPFERRRYLVPPPEHARPTASGSTPASWIGVRAQGTPDAGTRRDNQPHPPVLAALLVAFGKALGEPDIEAQDSFFDLGGDSLIATKVAAWARTEFTVAVTAADILRSRNAARLAAVIEERRAGAAPTMQRIDQ</sequence>
<dbReference type="Pfam" id="PF00698">
    <property type="entry name" value="Acyl_transf_1"/>
    <property type="match status" value="1"/>
</dbReference>
<dbReference type="KEGG" id="cfus:CYFUS_005578"/>
<dbReference type="InterPro" id="IPR016036">
    <property type="entry name" value="Malonyl_transacylase_ACP-bd"/>
</dbReference>
<dbReference type="InterPro" id="IPR016039">
    <property type="entry name" value="Thiolase-like"/>
</dbReference>
<dbReference type="InterPro" id="IPR020841">
    <property type="entry name" value="PKS_Beta-ketoAc_synthase_dom"/>
</dbReference>
<dbReference type="InterPro" id="IPR014031">
    <property type="entry name" value="Ketoacyl_synth_C"/>
</dbReference>
<feature type="domain" description="Carrier" evidence="5">
    <location>
        <begin position="910"/>
        <end position="985"/>
    </location>
</feature>
<dbReference type="Pfam" id="PF02801">
    <property type="entry name" value="Ketoacyl-synt_C"/>
    <property type="match status" value="1"/>
</dbReference>
<dbReference type="SUPFAM" id="SSF52151">
    <property type="entry name" value="FabD/lysophospholipase-like"/>
    <property type="match status" value="1"/>
</dbReference>
<dbReference type="InterPro" id="IPR050091">
    <property type="entry name" value="PKS_NRPS_Biosynth_Enz"/>
</dbReference>
<dbReference type="InterPro" id="IPR020806">
    <property type="entry name" value="PKS_PP-bd"/>
</dbReference>
<keyword evidence="2" id="KW-0597">Phosphoprotein</keyword>
<dbReference type="Pfam" id="PF00550">
    <property type="entry name" value="PP-binding"/>
    <property type="match status" value="1"/>
</dbReference>
<dbReference type="SUPFAM" id="SSF53901">
    <property type="entry name" value="Thiolase-like"/>
    <property type="match status" value="1"/>
</dbReference>
<protein>
    <submittedName>
        <fullName evidence="7">Type I polyketide synthase</fullName>
    </submittedName>
</protein>
<dbReference type="InterPro" id="IPR014030">
    <property type="entry name" value="Ketoacyl_synth_N"/>
</dbReference>
<dbReference type="PROSITE" id="PS00012">
    <property type="entry name" value="PHOSPHOPANTETHEINE"/>
    <property type="match status" value="1"/>
</dbReference>
<dbReference type="GO" id="GO:0031177">
    <property type="term" value="F:phosphopantetheine binding"/>
    <property type="evidence" value="ECO:0007669"/>
    <property type="project" value="InterPro"/>
</dbReference>
<organism evidence="7 8">
    <name type="scientific">Cystobacter fuscus</name>
    <dbReference type="NCBI Taxonomy" id="43"/>
    <lineage>
        <taxon>Bacteria</taxon>
        <taxon>Pseudomonadati</taxon>
        <taxon>Myxococcota</taxon>
        <taxon>Myxococcia</taxon>
        <taxon>Myxococcales</taxon>
        <taxon>Cystobacterineae</taxon>
        <taxon>Archangiaceae</taxon>
        <taxon>Cystobacter</taxon>
    </lineage>
</organism>
<dbReference type="RefSeq" id="WP_095988052.1">
    <property type="nucleotide sequence ID" value="NZ_CP022098.1"/>
</dbReference>
<name>A0A250J9A1_9BACT</name>
<feature type="region of interest" description="Disordered" evidence="4">
    <location>
        <begin position="875"/>
        <end position="911"/>
    </location>
</feature>
<dbReference type="InterPro" id="IPR001227">
    <property type="entry name" value="Ac_transferase_dom_sf"/>
</dbReference>
<evidence type="ECO:0000256" key="1">
    <source>
        <dbReference type="ARBA" id="ARBA00022450"/>
    </source>
</evidence>
<dbReference type="PANTHER" id="PTHR43775:SF51">
    <property type="entry name" value="INACTIVE PHENOLPHTHIOCEROL SYNTHESIS POLYKETIDE SYNTHASE TYPE I PKS1-RELATED"/>
    <property type="match status" value="1"/>
</dbReference>
<evidence type="ECO:0000259" key="5">
    <source>
        <dbReference type="PROSITE" id="PS50075"/>
    </source>
</evidence>
<feature type="domain" description="Ketosynthase family 3 (KS3)" evidence="6">
    <location>
        <begin position="12"/>
        <end position="427"/>
    </location>
</feature>
<dbReference type="InterPro" id="IPR036736">
    <property type="entry name" value="ACP-like_sf"/>
</dbReference>
<dbReference type="EMBL" id="CP022098">
    <property type="protein sequence ID" value="ATB40130.1"/>
    <property type="molecule type" value="Genomic_DNA"/>
</dbReference>
<dbReference type="InterPro" id="IPR014043">
    <property type="entry name" value="Acyl_transferase_dom"/>
</dbReference>
<dbReference type="Proteomes" id="UP000217257">
    <property type="component" value="Chromosome"/>
</dbReference>
<dbReference type="GO" id="GO:0006633">
    <property type="term" value="P:fatty acid biosynthetic process"/>
    <property type="evidence" value="ECO:0007669"/>
    <property type="project" value="InterPro"/>
</dbReference>
<evidence type="ECO:0000256" key="4">
    <source>
        <dbReference type="SAM" id="MobiDB-lite"/>
    </source>
</evidence>
<dbReference type="InterPro" id="IPR006162">
    <property type="entry name" value="Ppantetheine_attach_site"/>
</dbReference>
<dbReference type="SMART" id="SM00825">
    <property type="entry name" value="PKS_KS"/>
    <property type="match status" value="1"/>
</dbReference>
<keyword evidence="3" id="KW-0808">Transferase</keyword>
<dbReference type="AlphaFoldDB" id="A0A250J9A1"/>
<dbReference type="SMART" id="SM00823">
    <property type="entry name" value="PKS_PP"/>
    <property type="match status" value="1"/>
</dbReference>
<dbReference type="Gene3D" id="1.10.1200.10">
    <property type="entry name" value="ACP-like"/>
    <property type="match status" value="1"/>
</dbReference>
<dbReference type="GO" id="GO:0004312">
    <property type="term" value="F:fatty acid synthase activity"/>
    <property type="evidence" value="ECO:0007669"/>
    <property type="project" value="TreeGrafter"/>
</dbReference>
<dbReference type="Gene3D" id="3.40.366.10">
    <property type="entry name" value="Malonyl-Coenzyme A Acyl Carrier Protein, domain 2"/>
    <property type="match status" value="1"/>
</dbReference>
<accession>A0A250J9A1</accession>
<dbReference type="InterPro" id="IPR009081">
    <property type="entry name" value="PP-bd_ACP"/>
</dbReference>
<dbReference type="PROSITE" id="PS52004">
    <property type="entry name" value="KS3_2"/>
    <property type="match status" value="1"/>
</dbReference>